<evidence type="ECO:0008006" key="6">
    <source>
        <dbReference type="Google" id="ProtNLM"/>
    </source>
</evidence>
<dbReference type="NCBIfam" id="TIGR00756">
    <property type="entry name" value="PPR"/>
    <property type="match status" value="1"/>
</dbReference>
<keyword evidence="5" id="KW-1185">Reference proteome</keyword>
<dbReference type="InterPro" id="IPR044224">
    <property type="entry name" value="KOBITO1-like"/>
</dbReference>
<protein>
    <recommendedName>
        <fullName evidence="6">Pentatricopeptide repeat-containing protein</fullName>
    </recommendedName>
</protein>
<proteinExistence type="predicted"/>
<dbReference type="Pfam" id="PF13041">
    <property type="entry name" value="PPR_2"/>
    <property type="match status" value="1"/>
</dbReference>
<accession>A0AAV0ZDS4</accession>
<reference evidence="4 5" key="1">
    <citation type="submission" date="2023-01" db="EMBL/GenBank/DDBJ databases">
        <authorList>
            <person name="Kreplak J."/>
        </authorList>
    </citation>
    <scope>NUCLEOTIDE SEQUENCE [LARGE SCALE GENOMIC DNA]</scope>
</reference>
<evidence type="ECO:0000256" key="3">
    <source>
        <dbReference type="SAM" id="MobiDB-lite"/>
    </source>
</evidence>
<dbReference type="Pfam" id="PF01535">
    <property type="entry name" value="PPR"/>
    <property type="match status" value="1"/>
</dbReference>
<dbReference type="InterPro" id="IPR002885">
    <property type="entry name" value="PPR_rpt"/>
</dbReference>
<gene>
    <name evidence="4" type="ORF">VFH_II051600</name>
</gene>
<dbReference type="PANTHER" id="PTHR46701:SF7">
    <property type="entry name" value="GLYCOSYLTRANSFERASE-LIKE KOBITO 1"/>
    <property type="match status" value="1"/>
</dbReference>
<keyword evidence="1" id="KW-0677">Repeat</keyword>
<dbReference type="GO" id="GO:0009737">
    <property type="term" value="P:response to abscisic acid"/>
    <property type="evidence" value="ECO:0007669"/>
    <property type="project" value="InterPro"/>
</dbReference>
<name>A0AAV0ZDS4_VICFA</name>
<dbReference type="AlphaFoldDB" id="A0AAV0ZDS4"/>
<evidence type="ECO:0000313" key="5">
    <source>
        <dbReference type="Proteomes" id="UP001157006"/>
    </source>
</evidence>
<dbReference type="EMBL" id="OX451737">
    <property type="protein sequence ID" value="CAI8596785.1"/>
    <property type="molecule type" value="Genomic_DNA"/>
</dbReference>
<dbReference type="InterPro" id="IPR011990">
    <property type="entry name" value="TPR-like_helical_dom_sf"/>
</dbReference>
<evidence type="ECO:0000313" key="4">
    <source>
        <dbReference type="EMBL" id="CAI8596785.1"/>
    </source>
</evidence>
<evidence type="ECO:0000256" key="2">
    <source>
        <dbReference type="PROSITE-ProRule" id="PRU00708"/>
    </source>
</evidence>
<organism evidence="4 5">
    <name type="scientific">Vicia faba</name>
    <name type="common">Broad bean</name>
    <name type="synonym">Faba vulgaris</name>
    <dbReference type="NCBI Taxonomy" id="3906"/>
    <lineage>
        <taxon>Eukaryota</taxon>
        <taxon>Viridiplantae</taxon>
        <taxon>Streptophyta</taxon>
        <taxon>Embryophyta</taxon>
        <taxon>Tracheophyta</taxon>
        <taxon>Spermatophyta</taxon>
        <taxon>Magnoliopsida</taxon>
        <taxon>eudicotyledons</taxon>
        <taxon>Gunneridae</taxon>
        <taxon>Pentapetalae</taxon>
        <taxon>rosids</taxon>
        <taxon>fabids</taxon>
        <taxon>Fabales</taxon>
        <taxon>Fabaceae</taxon>
        <taxon>Papilionoideae</taxon>
        <taxon>50 kb inversion clade</taxon>
        <taxon>NPAAA clade</taxon>
        <taxon>Hologalegina</taxon>
        <taxon>IRL clade</taxon>
        <taxon>Fabeae</taxon>
        <taxon>Vicia</taxon>
    </lineage>
</organism>
<dbReference type="GO" id="GO:0030244">
    <property type="term" value="P:cellulose biosynthetic process"/>
    <property type="evidence" value="ECO:0007669"/>
    <property type="project" value="InterPro"/>
</dbReference>
<evidence type="ECO:0000256" key="1">
    <source>
        <dbReference type="ARBA" id="ARBA00022737"/>
    </source>
</evidence>
<dbReference type="PROSITE" id="PS51375">
    <property type="entry name" value="PPR"/>
    <property type="match status" value="1"/>
</dbReference>
<dbReference type="Gene3D" id="1.25.40.10">
    <property type="entry name" value="Tetratricopeptide repeat domain"/>
    <property type="match status" value="1"/>
</dbReference>
<dbReference type="PANTHER" id="PTHR46701">
    <property type="entry name" value="GLYCOSYLTRANSFERASE-LIKE KOBITO 1"/>
    <property type="match status" value="1"/>
</dbReference>
<feature type="repeat" description="PPR" evidence="2">
    <location>
        <begin position="66"/>
        <end position="100"/>
    </location>
</feature>
<sequence>MLFRVCSDNRLFPEAVRVFDYVEEKGFVIEERSCFVLLLALKRCGEIELCLRFFRRMVESNGIEIRVQSLTLVIDGLCKRGEVEKAKELMDEMVTKSIVKPTVFTYNTLLNAYVGRKDRSGVGEILRRDRCGCKPTKEDVKRCFMLEFDRSAFIIASTATEEEMLKWYNEHVVWGDKELKIKLLRKGILTRIYAPTVIIQSLRESGVFSSIIASAPTLSKDKFLHSIDSSNSTRVVASIFHSSRKVGRIKESQATARRILDLESSVFQESAVPPESPPGVVEDSNLISHS</sequence>
<dbReference type="Proteomes" id="UP001157006">
    <property type="component" value="Chromosome 2"/>
</dbReference>
<feature type="region of interest" description="Disordered" evidence="3">
    <location>
        <begin position="269"/>
        <end position="290"/>
    </location>
</feature>